<dbReference type="Proteomes" id="UP000271974">
    <property type="component" value="Unassembled WGS sequence"/>
</dbReference>
<name>A0A3S1BS51_ELYCH</name>
<keyword evidence="2" id="KW-0732">Signal</keyword>
<sequence>MKLLCCISLCLATVSSYSLQTGDAVSGADPSSSQESTGSGPNLLGSASLAALLRYGGNVQDVGVERVPGEGGDSCAGCSRYNPQAMGNGLWERAPSSSRQLPSLAQMMMMTTMPQKTCAGTASALLGLFRDSLSKRGFSDKDVGILVEDILQRLSSEMVSSGPRHESETVVRGYSKYPRYPAQVAEPSYSKRGGYIGRGPYQMRYAPRFGTKLVPNMKNGDGGSKLLRYGRSVKTDGASGTSGKE</sequence>
<feature type="region of interest" description="Disordered" evidence="1">
    <location>
        <begin position="214"/>
        <end position="245"/>
    </location>
</feature>
<keyword evidence="4" id="KW-1185">Reference proteome</keyword>
<comment type="caution">
    <text evidence="3">The sequence shown here is derived from an EMBL/GenBank/DDBJ whole genome shotgun (WGS) entry which is preliminary data.</text>
</comment>
<feature type="signal peptide" evidence="2">
    <location>
        <begin position="1"/>
        <end position="16"/>
    </location>
</feature>
<dbReference type="OrthoDB" id="6159635at2759"/>
<evidence type="ECO:0000313" key="3">
    <source>
        <dbReference type="EMBL" id="RUS73645.1"/>
    </source>
</evidence>
<feature type="chain" id="PRO_5018717534" description="Calcitonin peptide-like domain-containing protein" evidence="2">
    <location>
        <begin position="17"/>
        <end position="245"/>
    </location>
</feature>
<dbReference type="AlphaFoldDB" id="A0A3S1BS51"/>
<proteinExistence type="predicted"/>
<organism evidence="3 4">
    <name type="scientific">Elysia chlorotica</name>
    <name type="common">Eastern emerald elysia</name>
    <name type="synonym">Sea slug</name>
    <dbReference type="NCBI Taxonomy" id="188477"/>
    <lineage>
        <taxon>Eukaryota</taxon>
        <taxon>Metazoa</taxon>
        <taxon>Spiralia</taxon>
        <taxon>Lophotrochozoa</taxon>
        <taxon>Mollusca</taxon>
        <taxon>Gastropoda</taxon>
        <taxon>Heterobranchia</taxon>
        <taxon>Euthyneura</taxon>
        <taxon>Panpulmonata</taxon>
        <taxon>Sacoglossa</taxon>
        <taxon>Placobranchoidea</taxon>
        <taxon>Plakobranchidae</taxon>
        <taxon>Elysia</taxon>
    </lineage>
</organism>
<evidence type="ECO:0000256" key="2">
    <source>
        <dbReference type="SAM" id="SignalP"/>
    </source>
</evidence>
<dbReference type="EMBL" id="RQTK01000914">
    <property type="protein sequence ID" value="RUS73645.1"/>
    <property type="molecule type" value="Genomic_DNA"/>
</dbReference>
<reference evidence="3 4" key="1">
    <citation type="submission" date="2019-01" db="EMBL/GenBank/DDBJ databases">
        <title>A draft genome assembly of the solar-powered sea slug Elysia chlorotica.</title>
        <authorList>
            <person name="Cai H."/>
            <person name="Li Q."/>
            <person name="Fang X."/>
            <person name="Li J."/>
            <person name="Curtis N.E."/>
            <person name="Altenburger A."/>
            <person name="Shibata T."/>
            <person name="Feng M."/>
            <person name="Maeda T."/>
            <person name="Schwartz J.A."/>
            <person name="Shigenobu S."/>
            <person name="Lundholm N."/>
            <person name="Nishiyama T."/>
            <person name="Yang H."/>
            <person name="Hasebe M."/>
            <person name="Li S."/>
            <person name="Pierce S.K."/>
            <person name="Wang J."/>
        </authorList>
    </citation>
    <scope>NUCLEOTIDE SEQUENCE [LARGE SCALE GENOMIC DNA]</scope>
    <source>
        <strain evidence="3">EC2010</strain>
        <tissue evidence="3">Whole organism of an adult</tissue>
    </source>
</reference>
<accession>A0A3S1BS51</accession>
<evidence type="ECO:0000313" key="4">
    <source>
        <dbReference type="Proteomes" id="UP000271974"/>
    </source>
</evidence>
<evidence type="ECO:0008006" key="5">
    <source>
        <dbReference type="Google" id="ProtNLM"/>
    </source>
</evidence>
<gene>
    <name evidence="3" type="ORF">EGW08_018600</name>
</gene>
<evidence type="ECO:0000256" key="1">
    <source>
        <dbReference type="SAM" id="MobiDB-lite"/>
    </source>
</evidence>
<protein>
    <recommendedName>
        <fullName evidence="5">Calcitonin peptide-like domain-containing protein</fullName>
    </recommendedName>
</protein>